<evidence type="ECO:0000313" key="4">
    <source>
        <dbReference type="EMBL" id="QXB18823.1"/>
    </source>
</evidence>
<feature type="region of interest" description="Disordered" evidence="2">
    <location>
        <begin position="1"/>
        <end position="31"/>
    </location>
</feature>
<keyword evidence="3" id="KW-0472">Membrane</keyword>
<keyword evidence="3" id="KW-1133">Transmembrane helix</keyword>
<name>A0ABX8KYD3_9CORY</name>
<keyword evidence="3" id="KW-0812">Transmembrane</keyword>
<dbReference type="GeneID" id="92748853"/>
<organism evidence="4 5">
    <name type="scientific">Corynebacterium coyleae</name>
    <dbReference type="NCBI Taxonomy" id="53374"/>
    <lineage>
        <taxon>Bacteria</taxon>
        <taxon>Bacillati</taxon>
        <taxon>Actinomycetota</taxon>
        <taxon>Actinomycetes</taxon>
        <taxon>Mycobacteriales</taxon>
        <taxon>Corynebacteriaceae</taxon>
        <taxon>Corynebacterium</taxon>
    </lineage>
</organism>
<accession>A0ABX8KYD3</accession>
<evidence type="ECO:0000256" key="1">
    <source>
        <dbReference type="SAM" id="Coils"/>
    </source>
</evidence>
<keyword evidence="5" id="KW-1185">Reference proteome</keyword>
<feature type="compositionally biased region" description="Low complexity" evidence="2">
    <location>
        <begin position="178"/>
        <end position="213"/>
    </location>
</feature>
<reference evidence="4 5" key="1">
    <citation type="submission" date="2021-06" db="EMBL/GenBank/DDBJ databases">
        <title>FDA dAtabase for Regulatory Grade micrObial Sequences (FDA-ARGOS): Supporting development and validation of Infectious Disease Dx tests.</title>
        <authorList>
            <person name="Sproer C."/>
            <person name="Gronow S."/>
            <person name="Severitt S."/>
            <person name="Schroder I."/>
            <person name="Tallon L."/>
            <person name="Sadzewicz L."/>
            <person name="Zhao X."/>
            <person name="Boylan J."/>
            <person name="Ott S."/>
            <person name="Bowen H."/>
            <person name="Vavikolanu K."/>
            <person name="Mehta A."/>
            <person name="Aluvathingal J."/>
            <person name="Nadendla S."/>
            <person name="Lowell S."/>
            <person name="Myers T."/>
            <person name="Yan Y."/>
        </authorList>
    </citation>
    <scope>NUCLEOTIDE SEQUENCE [LARGE SCALE GENOMIC DNA]</scope>
    <source>
        <strain evidence="4 5">FDAARGOS 1425</strain>
    </source>
</reference>
<keyword evidence="1" id="KW-0175">Coiled coil</keyword>
<dbReference type="InterPro" id="IPR007060">
    <property type="entry name" value="FtsL/DivIC"/>
</dbReference>
<protein>
    <submittedName>
        <fullName evidence="4">Septum formation initiator family protein</fullName>
    </submittedName>
</protein>
<dbReference type="RefSeq" id="WP_092100400.1">
    <property type="nucleotide sequence ID" value="NZ_CP047198.1"/>
</dbReference>
<dbReference type="Proteomes" id="UP000683520">
    <property type="component" value="Chromosome"/>
</dbReference>
<gene>
    <name evidence="4" type="ORF">I6L55_01530</name>
</gene>
<dbReference type="EMBL" id="CP077302">
    <property type="protein sequence ID" value="QXB18823.1"/>
    <property type="molecule type" value="Genomic_DNA"/>
</dbReference>
<feature type="transmembrane region" description="Helical" evidence="3">
    <location>
        <begin position="41"/>
        <end position="62"/>
    </location>
</feature>
<sequence length="213" mass="23588">MKKRPSSVPVASRDAERAQRAAERAQRSRTRRARVFPKQDMASVVILISVVLLVLLAIAAPLRNYYEGRAEIARAQESIERLEARKQALESDIAMYEDDAFMRQEARRRLGVVEEGETVWRILDPRMSAPDNITTAADEIPDDREWSEVLWDSLRDIPEAEVPESEAPEFPGSEASEQEAPQLDAPQPEAPAAPEQPAGDAPAEAPAPDAPAQ</sequence>
<proteinExistence type="predicted"/>
<evidence type="ECO:0000256" key="2">
    <source>
        <dbReference type="SAM" id="MobiDB-lite"/>
    </source>
</evidence>
<feature type="compositionally biased region" description="Basic and acidic residues" evidence="2">
    <location>
        <begin position="13"/>
        <end position="26"/>
    </location>
</feature>
<feature type="region of interest" description="Disordered" evidence="2">
    <location>
        <begin position="157"/>
        <end position="213"/>
    </location>
</feature>
<evidence type="ECO:0000313" key="5">
    <source>
        <dbReference type="Proteomes" id="UP000683520"/>
    </source>
</evidence>
<evidence type="ECO:0000256" key="3">
    <source>
        <dbReference type="SAM" id="Phobius"/>
    </source>
</evidence>
<feature type="coiled-coil region" evidence="1">
    <location>
        <begin position="65"/>
        <end position="99"/>
    </location>
</feature>
<dbReference type="Pfam" id="PF04977">
    <property type="entry name" value="DivIC"/>
    <property type="match status" value="1"/>
</dbReference>